<protein>
    <submittedName>
        <fullName evidence="1">Uncharacterized protein</fullName>
    </submittedName>
</protein>
<reference evidence="1" key="2">
    <citation type="journal article" date="2015" name="Fish Shellfish Immunol.">
        <title>Early steps in the European eel (Anguilla anguilla)-Vibrio vulnificus interaction in the gills: Role of the RtxA13 toxin.</title>
        <authorList>
            <person name="Callol A."/>
            <person name="Pajuelo D."/>
            <person name="Ebbesson L."/>
            <person name="Teles M."/>
            <person name="MacKenzie S."/>
            <person name="Amaro C."/>
        </authorList>
    </citation>
    <scope>NUCLEOTIDE SEQUENCE</scope>
</reference>
<organism evidence="1">
    <name type="scientific">Anguilla anguilla</name>
    <name type="common">European freshwater eel</name>
    <name type="synonym">Muraena anguilla</name>
    <dbReference type="NCBI Taxonomy" id="7936"/>
    <lineage>
        <taxon>Eukaryota</taxon>
        <taxon>Metazoa</taxon>
        <taxon>Chordata</taxon>
        <taxon>Craniata</taxon>
        <taxon>Vertebrata</taxon>
        <taxon>Euteleostomi</taxon>
        <taxon>Actinopterygii</taxon>
        <taxon>Neopterygii</taxon>
        <taxon>Teleostei</taxon>
        <taxon>Anguilliformes</taxon>
        <taxon>Anguillidae</taxon>
        <taxon>Anguilla</taxon>
    </lineage>
</organism>
<sequence length="55" mass="6775">MPVHTPYSITISMQYKTFSRVSSKFIPRTHPKMRLNYYRFYPEWNVVYCKNKILL</sequence>
<dbReference type="EMBL" id="GBXM01014287">
    <property type="protein sequence ID" value="JAH94290.1"/>
    <property type="molecule type" value="Transcribed_RNA"/>
</dbReference>
<dbReference type="AlphaFoldDB" id="A0A0E9WXJ7"/>
<accession>A0A0E9WXJ7</accession>
<proteinExistence type="predicted"/>
<name>A0A0E9WXJ7_ANGAN</name>
<evidence type="ECO:0000313" key="1">
    <source>
        <dbReference type="EMBL" id="JAH94290.1"/>
    </source>
</evidence>
<reference evidence="1" key="1">
    <citation type="submission" date="2014-11" db="EMBL/GenBank/DDBJ databases">
        <authorList>
            <person name="Amaro Gonzalez C."/>
        </authorList>
    </citation>
    <scope>NUCLEOTIDE SEQUENCE</scope>
</reference>